<gene>
    <name evidence="13" type="ORF">SCHPADRAFT_1001077</name>
</gene>
<keyword evidence="3" id="KW-0808">Transferase</keyword>
<protein>
    <submittedName>
        <fullName evidence="13">Longevity assurance proteins LAG1/LAC1</fullName>
    </submittedName>
</protein>
<reference evidence="13 14" key="1">
    <citation type="submission" date="2015-04" db="EMBL/GenBank/DDBJ databases">
        <title>Complete genome sequence of Schizopora paradoxa KUC8140, a cosmopolitan wood degrader in East Asia.</title>
        <authorList>
            <consortium name="DOE Joint Genome Institute"/>
            <person name="Min B."/>
            <person name="Park H."/>
            <person name="Jang Y."/>
            <person name="Kim J.-J."/>
            <person name="Kim K.H."/>
            <person name="Pangilinan J."/>
            <person name="Lipzen A."/>
            <person name="Riley R."/>
            <person name="Grigoriev I.V."/>
            <person name="Spatafora J.W."/>
            <person name="Choi I.-G."/>
        </authorList>
    </citation>
    <scope>NUCLEOTIDE SEQUENCE [LARGE SCALE GENOMIC DNA]</scope>
    <source>
        <strain evidence="13 14">KUC8140</strain>
    </source>
</reference>
<evidence type="ECO:0000256" key="6">
    <source>
        <dbReference type="ARBA" id="ARBA00022989"/>
    </source>
</evidence>
<dbReference type="OrthoDB" id="3053196at2759"/>
<keyword evidence="4 9" id="KW-0812">Transmembrane</keyword>
<dbReference type="PANTHER" id="PTHR12560:SF11">
    <property type="entry name" value="CERAMIDE SYNTHASE LAC1-RELATED"/>
    <property type="match status" value="1"/>
</dbReference>
<feature type="transmembrane region" description="Helical" evidence="11">
    <location>
        <begin position="349"/>
        <end position="371"/>
    </location>
</feature>
<feature type="transmembrane region" description="Helical" evidence="11">
    <location>
        <begin position="127"/>
        <end position="149"/>
    </location>
</feature>
<keyword evidence="5" id="KW-0256">Endoplasmic reticulum</keyword>
<dbReference type="Pfam" id="PF03798">
    <property type="entry name" value="TRAM_LAG1_CLN8"/>
    <property type="match status" value="1"/>
</dbReference>
<dbReference type="PIRSF" id="PIRSF005225">
    <property type="entry name" value="LAG1_LAC1"/>
    <property type="match status" value="1"/>
</dbReference>
<dbReference type="EMBL" id="KQ086098">
    <property type="protein sequence ID" value="KLO08285.1"/>
    <property type="molecule type" value="Genomic_DNA"/>
</dbReference>
<dbReference type="GO" id="GO:0005789">
    <property type="term" value="C:endoplasmic reticulum membrane"/>
    <property type="evidence" value="ECO:0007669"/>
    <property type="project" value="UniProtKB-SubCell"/>
</dbReference>
<name>A0A0H2R8V5_9AGAM</name>
<evidence type="ECO:0000256" key="3">
    <source>
        <dbReference type="ARBA" id="ARBA00022679"/>
    </source>
</evidence>
<dbReference type="STRING" id="27342.A0A0H2R8V5"/>
<evidence type="ECO:0000313" key="14">
    <source>
        <dbReference type="Proteomes" id="UP000053477"/>
    </source>
</evidence>
<organism evidence="13 14">
    <name type="scientific">Schizopora paradoxa</name>
    <dbReference type="NCBI Taxonomy" id="27342"/>
    <lineage>
        <taxon>Eukaryota</taxon>
        <taxon>Fungi</taxon>
        <taxon>Dikarya</taxon>
        <taxon>Basidiomycota</taxon>
        <taxon>Agaricomycotina</taxon>
        <taxon>Agaricomycetes</taxon>
        <taxon>Hymenochaetales</taxon>
        <taxon>Schizoporaceae</taxon>
        <taxon>Schizopora</taxon>
    </lineage>
</organism>
<dbReference type="PANTHER" id="PTHR12560">
    <property type="entry name" value="LONGEVITY ASSURANCE FACTOR 1 LAG1"/>
    <property type="match status" value="1"/>
</dbReference>
<evidence type="ECO:0000256" key="10">
    <source>
        <dbReference type="SAM" id="MobiDB-lite"/>
    </source>
</evidence>
<feature type="domain" description="TLC" evidence="12">
    <location>
        <begin position="162"/>
        <end position="381"/>
    </location>
</feature>
<keyword evidence="14" id="KW-1185">Reference proteome</keyword>
<evidence type="ECO:0000256" key="7">
    <source>
        <dbReference type="ARBA" id="ARBA00023136"/>
    </source>
</evidence>
<evidence type="ECO:0000256" key="2">
    <source>
        <dbReference type="ARBA" id="ARBA00009808"/>
    </source>
</evidence>
<dbReference type="GO" id="GO:0050291">
    <property type="term" value="F:sphingosine N-acyltransferase activity"/>
    <property type="evidence" value="ECO:0007669"/>
    <property type="project" value="InterPro"/>
</dbReference>
<evidence type="ECO:0000256" key="8">
    <source>
        <dbReference type="ARBA" id="ARBA00023180"/>
    </source>
</evidence>
<dbReference type="PROSITE" id="PS50922">
    <property type="entry name" value="TLC"/>
    <property type="match status" value="1"/>
</dbReference>
<evidence type="ECO:0000259" key="12">
    <source>
        <dbReference type="PROSITE" id="PS50922"/>
    </source>
</evidence>
<dbReference type="GO" id="GO:0046513">
    <property type="term" value="P:ceramide biosynthetic process"/>
    <property type="evidence" value="ECO:0007669"/>
    <property type="project" value="InterPro"/>
</dbReference>
<evidence type="ECO:0000256" key="4">
    <source>
        <dbReference type="ARBA" id="ARBA00022692"/>
    </source>
</evidence>
<dbReference type="InterPro" id="IPR016439">
    <property type="entry name" value="Lag1/Lac1-like"/>
</dbReference>
<dbReference type="InParanoid" id="A0A0H2R8V5"/>
<dbReference type="SMART" id="SM00724">
    <property type="entry name" value="TLC"/>
    <property type="match status" value="1"/>
</dbReference>
<keyword evidence="6 11" id="KW-1133">Transmembrane helix</keyword>
<feature type="region of interest" description="Disordered" evidence="10">
    <location>
        <begin position="22"/>
        <end position="48"/>
    </location>
</feature>
<comment type="similarity">
    <text evidence="2">Belongs to the sphingosine N-acyltransferase family.</text>
</comment>
<feature type="transmembrane region" description="Helical" evidence="11">
    <location>
        <begin position="170"/>
        <end position="188"/>
    </location>
</feature>
<feature type="transmembrane region" description="Helical" evidence="11">
    <location>
        <begin position="297"/>
        <end position="316"/>
    </location>
</feature>
<evidence type="ECO:0000256" key="1">
    <source>
        <dbReference type="ARBA" id="ARBA00004477"/>
    </source>
</evidence>
<sequence length="399" mass="47471">MAPRKRAPSVQQTIHNIEVDRTHHLTGPFQPPTPLEARTPRKPKVHAPSEDPFYATRGLWDDIKTLRWMRVPSSAFKLMMIPIVLFCITKVALPNGPNPFEPMLFISHEVPNSSKGDSRYAKGPMDIMFIAYHIIAFSFIRQFTLFNIIHPLGLWLGLKRGLKLERFGEQAYAVLYYGTMGFWGIFIMKELPTWWYDTKYYWIDYPHWEMLPNLKRYYLMHFSYWLQQLLILSLKLEKPRSDFKELVVHHIVTIWLIGWSYGINLTLIGNAVFVSMDIPDVFLALSKICNYLKYDTTKAFTFVNFFVIWTYFRHWLNLRIMWSVWTEFELVPASTRLFSPWDGVWMANWMRYQIFIPILLLQFLNLFWYYLMCRILYRAVFGGEISDDRSDDEDDGKDD</sequence>
<keyword evidence="8" id="KW-0325">Glycoprotein</keyword>
<accession>A0A0H2R8V5</accession>
<comment type="subcellular location">
    <subcellularLocation>
        <location evidence="1">Endoplasmic reticulum membrane</location>
        <topology evidence="1">Multi-pass membrane protein</topology>
    </subcellularLocation>
</comment>
<evidence type="ECO:0000256" key="11">
    <source>
        <dbReference type="SAM" id="Phobius"/>
    </source>
</evidence>
<feature type="transmembrane region" description="Helical" evidence="11">
    <location>
        <begin position="74"/>
        <end position="93"/>
    </location>
</feature>
<evidence type="ECO:0000256" key="9">
    <source>
        <dbReference type="PROSITE-ProRule" id="PRU00205"/>
    </source>
</evidence>
<proteinExistence type="inferred from homology"/>
<evidence type="ECO:0000256" key="5">
    <source>
        <dbReference type="ARBA" id="ARBA00022824"/>
    </source>
</evidence>
<dbReference type="Proteomes" id="UP000053477">
    <property type="component" value="Unassembled WGS sequence"/>
</dbReference>
<keyword evidence="7 9" id="KW-0472">Membrane</keyword>
<dbReference type="FunCoup" id="A0A0H2R8V5">
    <property type="interactions" value="285"/>
</dbReference>
<dbReference type="InterPro" id="IPR006634">
    <property type="entry name" value="TLC-dom"/>
</dbReference>
<feature type="transmembrane region" description="Helical" evidence="11">
    <location>
        <begin position="246"/>
        <end position="262"/>
    </location>
</feature>
<evidence type="ECO:0000313" key="13">
    <source>
        <dbReference type="EMBL" id="KLO08285.1"/>
    </source>
</evidence>
<dbReference type="AlphaFoldDB" id="A0A0H2R8V5"/>